<keyword evidence="4" id="KW-0378">Hydrolase</keyword>
<keyword evidence="9" id="KW-1185">Reference proteome</keyword>
<evidence type="ECO:0000256" key="5">
    <source>
        <dbReference type="ARBA" id="ARBA00023295"/>
    </source>
</evidence>
<dbReference type="GO" id="GO:0004563">
    <property type="term" value="F:beta-N-acetylhexosaminidase activity"/>
    <property type="evidence" value="ECO:0007669"/>
    <property type="project" value="UniProtKB-EC"/>
</dbReference>
<feature type="chain" id="PRO_5043735136" description="beta-N-acetylhexosaminidase" evidence="6">
    <location>
        <begin position="21"/>
        <end position="585"/>
    </location>
</feature>
<evidence type="ECO:0000256" key="1">
    <source>
        <dbReference type="ARBA" id="ARBA00001231"/>
    </source>
</evidence>
<proteinExistence type="inferred from homology"/>
<dbReference type="PANTHER" id="PTHR30480">
    <property type="entry name" value="BETA-HEXOSAMINIDASE-RELATED"/>
    <property type="match status" value="1"/>
</dbReference>
<evidence type="ECO:0000256" key="3">
    <source>
        <dbReference type="ARBA" id="ARBA00012663"/>
    </source>
</evidence>
<dbReference type="InterPro" id="IPR017853">
    <property type="entry name" value="GH"/>
</dbReference>
<evidence type="ECO:0000313" key="9">
    <source>
        <dbReference type="Proteomes" id="UP000678679"/>
    </source>
</evidence>
<dbReference type="InterPro" id="IPR036881">
    <property type="entry name" value="Glyco_hydro_3_C_sf"/>
</dbReference>
<sequence length="585" mass="66286">MSNLKALIFLLFFCFVRVHAQTNYPKFYQASWEDIVWVDSVWKSLNEDEKIAQLFVVPHYTKGSLKEVKMLVKKYNVGGVIFFKGNVEDQIQAINELNRLAKTPLIHTLDAEWGLGMRLPKSGISYPYAMTLGAIENDSLIYQMTSQIAEQLKQVGVGISYGPVVDINNNPLNPVISYRSFGEDRDRVTSKAEMYFKGLEDHKVLSVIKHFPGHGDTNVDSHKDLPIIPFDKNRLDSLELFPYKQLIQMGVGGVMTAHLSVPQLDKNYPSSLSKNIVNNLLKEELNFKGLIFTDGILMDAITKRYDGYGKGDALALEAGNDVVEFTNHVGSAIKEVKKRINAGTLTWDQIDQKGWKFLLLKRWAMLDHQKGNMNTQPRFDIQKAKTLKQELCDEAVTLLFDNSEKRAFSKGDKVAIVNIGKNSDTHLKDKLSNQGCTVKSYYLSKYASETDLKKVVQQLKQYDQIITQFGSFYMSPRMKTIAVEIGQGSKADPNQKYPYGITYSMLKYMELTEKLSQHHAVFYGNAYVLRSFPNIEHLSSCTVAYQDLPELRNAYAKAITDEIPFKGVLPVSIDKRFKVGTGIKK</sequence>
<dbReference type="Pfam" id="PF00933">
    <property type="entry name" value="Glyco_hydro_3"/>
    <property type="match status" value="1"/>
</dbReference>
<evidence type="ECO:0000256" key="4">
    <source>
        <dbReference type="ARBA" id="ARBA00022801"/>
    </source>
</evidence>
<dbReference type="InterPro" id="IPR001764">
    <property type="entry name" value="Glyco_hydro_3_N"/>
</dbReference>
<keyword evidence="5" id="KW-0326">Glycosidase</keyword>
<evidence type="ECO:0000259" key="7">
    <source>
        <dbReference type="Pfam" id="PF00933"/>
    </source>
</evidence>
<dbReference type="PANTHER" id="PTHR30480:SF13">
    <property type="entry name" value="BETA-HEXOSAMINIDASE"/>
    <property type="match status" value="1"/>
</dbReference>
<feature type="signal peptide" evidence="6">
    <location>
        <begin position="1"/>
        <end position="20"/>
    </location>
</feature>
<organism evidence="8 9">
    <name type="scientific">Flammeovirga yaeyamensis</name>
    <dbReference type="NCBI Taxonomy" id="367791"/>
    <lineage>
        <taxon>Bacteria</taxon>
        <taxon>Pseudomonadati</taxon>
        <taxon>Bacteroidota</taxon>
        <taxon>Cytophagia</taxon>
        <taxon>Cytophagales</taxon>
        <taxon>Flammeovirgaceae</taxon>
        <taxon>Flammeovirga</taxon>
    </lineage>
</organism>
<dbReference type="GO" id="GO:0005975">
    <property type="term" value="P:carbohydrate metabolic process"/>
    <property type="evidence" value="ECO:0007669"/>
    <property type="project" value="InterPro"/>
</dbReference>
<feature type="domain" description="Glycoside hydrolase family 3 N-terminal" evidence="7">
    <location>
        <begin position="48"/>
        <end position="353"/>
    </location>
</feature>
<dbReference type="InterPro" id="IPR036962">
    <property type="entry name" value="Glyco_hydro_3_N_sf"/>
</dbReference>
<dbReference type="RefSeq" id="WP_169665381.1">
    <property type="nucleotide sequence ID" value="NZ_CP076132.1"/>
</dbReference>
<comment type="catalytic activity">
    <reaction evidence="1">
        <text>Hydrolysis of terminal non-reducing N-acetyl-D-hexosamine residues in N-acetyl-beta-D-hexosaminides.</text>
        <dbReference type="EC" id="3.2.1.52"/>
    </reaction>
</comment>
<dbReference type="KEGG" id="fya:KMW28_09340"/>
<dbReference type="GO" id="GO:0009254">
    <property type="term" value="P:peptidoglycan turnover"/>
    <property type="evidence" value="ECO:0007669"/>
    <property type="project" value="TreeGrafter"/>
</dbReference>
<gene>
    <name evidence="8" type="ORF">KMW28_09340</name>
</gene>
<dbReference type="Gene3D" id="3.20.20.300">
    <property type="entry name" value="Glycoside hydrolase, family 3, N-terminal domain"/>
    <property type="match status" value="1"/>
</dbReference>
<evidence type="ECO:0000313" key="8">
    <source>
        <dbReference type="EMBL" id="QWG03765.1"/>
    </source>
</evidence>
<dbReference type="InterPro" id="IPR050226">
    <property type="entry name" value="NagZ_Beta-hexosaminidase"/>
</dbReference>
<dbReference type="Gene3D" id="3.40.50.1700">
    <property type="entry name" value="Glycoside hydrolase family 3 C-terminal domain"/>
    <property type="match status" value="1"/>
</dbReference>
<protein>
    <recommendedName>
        <fullName evidence="3">beta-N-acetylhexosaminidase</fullName>
        <ecNumber evidence="3">3.2.1.52</ecNumber>
    </recommendedName>
</protein>
<name>A0AAX1N895_9BACT</name>
<dbReference type="Proteomes" id="UP000678679">
    <property type="component" value="Chromosome 1"/>
</dbReference>
<dbReference type="AlphaFoldDB" id="A0AAX1N895"/>
<evidence type="ECO:0000256" key="6">
    <source>
        <dbReference type="SAM" id="SignalP"/>
    </source>
</evidence>
<keyword evidence="6" id="KW-0732">Signal</keyword>
<evidence type="ECO:0000256" key="2">
    <source>
        <dbReference type="ARBA" id="ARBA00005336"/>
    </source>
</evidence>
<dbReference type="EMBL" id="CP076132">
    <property type="protein sequence ID" value="QWG03765.1"/>
    <property type="molecule type" value="Genomic_DNA"/>
</dbReference>
<accession>A0AAX1N895</accession>
<comment type="similarity">
    <text evidence="2">Belongs to the glycosyl hydrolase 3 family.</text>
</comment>
<reference evidence="8 9" key="1">
    <citation type="submission" date="2021-05" db="EMBL/GenBank/DDBJ databases">
        <title>Comparative genomic studies on the polysaccharide-degrading batcterial strains of the Flammeovirga genus.</title>
        <authorList>
            <person name="Zewei F."/>
            <person name="Zheng Z."/>
            <person name="Yu L."/>
            <person name="Ruyue G."/>
            <person name="Yanhong M."/>
            <person name="Yuanyuan C."/>
            <person name="Jingyan G."/>
            <person name="Wenjun H."/>
        </authorList>
    </citation>
    <scope>NUCLEOTIDE SEQUENCE [LARGE SCALE GENOMIC DNA]</scope>
    <source>
        <strain evidence="8 9">NBRC:100898</strain>
    </source>
</reference>
<dbReference type="SUPFAM" id="SSF51445">
    <property type="entry name" value="(Trans)glycosidases"/>
    <property type="match status" value="1"/>
</dbReference>
<dbReference type="EC" id="3.2.1.52" evidence="3"/>